<keyword evidence="3" id="KW-1185">Reference proteome</keyword>
<reference evidence="2 3" key="1">
    <citation type="submission" date="2015-07" db="EMBL/GenBank/DDBJ databases">
        <title>Comparative genomics of the Sigatoka disease complex on banana suggests a link between parallel evolutionary changes in Pseudocercospora fijiensis and Pseudocercospora eumusae and increased virulence on the banana host.</title>
        <authorList>
            <person name="Chang T.-C."/>
            <person name="Salvucci A."/>
            <person name="Crous P.W."/>
            <person name="Stergiopoulos I."/>
        </authorList>
    </citation>
    <scope>NUCLEOTIDE SEQUENCE [LARGE SCALE GENOMIC DNA]</scope>
    <source>
        <strain evidence="2 3">CBS 114824</strain>
    </source>
</reference>
<evidence type="ECO:0000313" key="3">
    <source>
        <dbReference type="Proteomes" id="UP000070133"/>
    </source>
</evidence>
<evidence type="ECO:0000256" key="1">
    <source>
        <dbReference type="SAM" id="MobiDB-lite"/>
    </source>
</evidence>
<dbReference type="AlphaFoldDB" id="A0A139HX24"/>
<feature type="compositionally biased region" description="Low complexity" evidence="1">
    <location>
        <begin position="94"/>
        <end position="107"/>
    </location>
</feature>
<accession>A0A139HX24</accession>
<feature type="compositionally biased region" description="Basic and acidic residues" evidence="1">
    <location>
        <begin position="128"/>
        <end position="142"/>
    </location>
</feature>
<feature type="compositionally biased region" description="Low complexity" evidence="1">
    <location>
        <begin position="41"/>
        <end position="55"/>
    </location>
</feature>
<sequence length="751" mass="83058">MPEGKPLAATVADYDSDGSCVKLGTEVSAKQNASAARPHEQQQQQQRTPKQAQPTTRREPSDSGYSSQNSTAHAKGVPTPLSIPARHATRQPASTPTSPTKSNTKKPIIQRHDSARSRSQTTLQPLSKSDDKCDDPNCRHPDCPPNRNKERRKTMYVSQPPPSTATTQVPSQYAYAQISPYHYSREMPPPPPPRPQSFYAGMYSASQPGPPLSQSAFYYAPAYGQPTAYGEIPASPVTPLVPPSPTSPNAAGYPGYPGGTISARMPNPNVAGMEPPKLAPNPGLPIRTSARRPDNRPLPGTYPNDPETVSDSDTGSSDYDSEEEYQRRRAAAERQRRRSSYVEPRSKSRPRNKSRGHDAAVAMVTHSAHSRRPSMSKSYYTDSYVPTRRSSLRDPRTERLQRAPYSDGPEYSSDNFDSDRTARAVVHARNSAPTSKQHSRRPSVSTNASSGGTKATSLSSVTDYSRAIIEDSRGRRVVYLSKEQQAELIKQHQRQKLQDTLDEQERLANMRFSAASDYQREMSGGVDGYQMSAENIKNLNRTTKPQSRSHISGRSGKSAGSGSKTSRSNGVKIHAGGTVLHVDGDMAMQVRTTNDGEVHLVLARKGAAGLESLAEEEETASQKLTREAMRDLFDCSAHQNPNIHDLSRNTHHITTHLPIWPFIPAFQRSCSDLPHSQSAWLERSLFTFFRFGYPTLLPFDLENSPDLLKTYCGAVCWGEAEDMSKEEGRIHGKSQKSMFWDIQKVGFFFFH</sequence>
<organism evidence="2 3">
    <name type="scientific">Pseudocercospora eumusae</name>
    <dbReference type="NCBI Taxonomy" id="321146"/>
    <lineage>
        <taxon>Eukaryota</taxon>
        <taxon>Fungi</taxon>
        <taxon>Dikarya</taxon>
        <taxon>Ascomycota</taxon>
        <taxon>Pezizomycotina</taxon>
        <taxon>Dothideomycetes</taxon>
        <taxon>Dothideomycetidae</taxon>
        <taxon>Mycosphaerellales</taxon>
        <taxon>Mycosphaerellaceae</taxon>
        <taxon>Pseudocercospora</taxon>
    </lineage>
</organism>
<feature type="region of interest" description="Disordered" evidence="1">
    <location>
        <begin position="1"/>
        <end position="20"/>
    </location>
</feature>
<dbReference type="EMBL" id="LFZN01000004">
    <property type="protein sequence ID" value="KXT07006.1"/>
    <property type="molecule type" value="Genomic_DNA"/>
</dbReference>
<dbReference type="OrthoDB" id="3922255at2759"/>
<feature type="compositionally biased region" description="Low complexity" evidence="1">
    <location>
        <begin position="307"/>
        <end position="318"/>
    </location>
</feature>
<feature type="compositionally biased region" description="Polar residues" evidence="1">
    <location>
        <begin position="117"/>
        <end position="127"/>
    </location>
</feature>
<feature type="compositionally biased region" description="Basic and acidic residues" evidence="1">
    <location>
        <begin position="391"/>
        <end position="401"/>
    </location>
</feature>
<dbReference type="Proteomes" id="UP000070133">
    <property type="component" value="Unassembled WGS sequence"/>
</dbReference>
<comment type="caution">
    <text evidence="2">The sequence shown here is derived from an EMBL/GenBank/DDBJ whole genome shotgun (WGS) entry which is preliminary data.</text>
</comment>
<proteinExistence type="predicted"/>
<feature type="compositionally biased region" description="Polar residues" evidence="1">
    <location>
        <begin position="63"/>
        <end position="72"/>
    </location>
</feature>
<feature type="region of interest" description="Disordered" evidence="1">
    <location>
        <begin position="25"/>
        <end position="202"/>
    </location>
</feature>
<dbReference type="STRING" id="321146.A0A139HX24"/>
<feature type="compositionally biased region" description="Basic and acidic residues" evidence="1">
    <location>
        <begin position="324"/>
        <end position="334"/>
    </location>
</feature>
<name>A0A139HX24_9PEZI</name>
<gene>
    <name evidence="2" type="ORF">AC578_7144</name>
</gene>
<feature type="region of interest" description="Disordered" evidence="1">
    <location>
        <begin position="539"/>
        <end position="575"/>
    </location>
</feature>
<feature type="compositionally biased region" description="Low complexity" evidence="1">
    <location>
        <begin position="552"/>
        <end position="568"/>
    </location>
</feature>
<feature type="region of interest" description="Disordered" evidence="1">
    <location>
        <begin position="234"/>
        <end position="460"/>
    </location>
</feature>
<feature type="compositionally biased region" description="Polar residues" evidence="1">
    <location>
        <begin position="431"/>
        <end position="460"/>
    </location>
</feature>
<protein>
    <submittedName>
        <fullName evidence="2">Uncharacterized protein</fullName>
    </submittedName>
</protein>
<evidence type="ECO:0000313" key="2">
    <source>
        <dbReference type="EMBL" id="KXT07006.1"/>
    </source>
</evidence>
<feature type="compositionally biased region" description="Polar residues" evidence="1">
    <location>
        <begin position="539"/>
        <end position="550"/>
    </location>
</feature>